<organism evidence="2 3">
    <name type="scientific">Corynebacterium otitidis ATCC 51513</name>
    <dbReference type="NCBI Taxonomy" id="883169"/>
    <lineage>
        <taxon>Bacteria</taxon>
        <taxon>Bacillati</taxon>
        <taxon>Actinomycetota</taxon>
        <taxon>Actinomycetes</taxon>
        <taxon>Mycobacteriales</taxon>
        <taxon>Corynebacteriaceae</taxon>
        <taxon>Corynebacterium</taxon>
    </lineage>
</organism>
<evidence type="ECO:0000313" key="3">
    <source>
        <dbReference type="Proteomes" id="UP000006078"/>
    </source>
</evidence>
<dbReference type="PATRIC" id="fig|883169.3.peg.1418"/>
<dbReference type="Proteomes" id="UP000006078">
    <property type="component" value="Unassembled WGS sequence"/>
</dbReference>
<sequence>MYRYLWYYLPGPTWLKLVELLVLLAAVFFLLMEVVFPWLSQLMPYNDVEVG</sequence>
<dbReference type="EMBL" id="AHAE01000070">
    <property type="protein sequence ID" value="EJZ81605.1"/>
    <property type="molecule type" value="Genomic_DNA"/>
</dbReference>
<dbReference type="RefSeq" id="WP_004601362.1">
    <property type="nucleotide sequence ID" value="NZ_HF541867.1"/>
</dbReference>
<keyword evidence="1" id="KW-1133">Transmembrane helix</keyword>
<dbReference type="eggNOG" id="ENOG5033BI6">
    <property type="taxonomic scope" value="Bacteria"/>
</dbReference>
<evidence type="ECO:0000313" key="2">
    <source>
        <dbReference type="EMBL" id="EJZ81605.1"/>
    </source>
</evidence>
<dbReference type="HOGENOM" id="CLU_186178_2_0_11"/>
<feature type="transmembrane region" description="Helical" evidence="1">
    <location>
        <begin position="20"/>
        <end position="39"/>
    </location>
</feature>
<dbReference type="STRING" id="29321.AAV33_07695"/>
<proteinExistence type="predicted"/>
<evidence type="ECO:0000256" key="1">
    <source>
        <dbReference type="SAM" id="Phobius"/>
    </source>
</evidence>
<accession>K0Z2R5</accession>
<reference evidence="2 3" key="1">
    <citation type="submission" date="2012-08" db="EMBL/GenBank/DDBJ databases">
        <title>The Genome Sequence of Turicella otitidis ATCC 51513.</title>
        <authorList>
            <consortium name="The Broad Institute Genome Sequencing Platform"/>
            <person name="Earl A."/>
            <person name="Ward D."/>
            <person name="Feldgarden M."/>
            <person name="Gevers D."/>
            <person name="Huys G."/>
            <person name="Walker B."/>
            <person name="Young S.K."/>
            <person name="Zeng Q."/>
            <person name="Gargeya S."/>
            <person name="Fitzgerald M."/>
            <person name="Haas B."/>
            <person name="Abouelleil A."/>
            <person name="Alvarado L."/>
            <person name="Arachchi H.M."/>
            <person name="Berlin A.M."/>
            <person name="Chapman S.B."/>
            <person name="Goldberg J."/>
            <person name="Griggs A."/>
            <person name="Gujja S."/>
            <person name="Hansen M."/>
            <person name="Howarth C."/>
            <person name="Imamovic A."/>
            <person name="Larimer J."/>
            <person name="McCowen C."/>
            <person name="Montmayeur A."/>
            <person name="Murphy C."/>
            <person name="Neiman D."/>
            <person name="Pearson M."/>
            <person name="Priest M."/>
            <person name="Roberts A."/>
            <person name="Saif S."/>
            <person name="Shea T."/>
            <person name="Sisk P."/>
            <person name="Sykes S."/>
            <person name="Wortman J."/>
            <person name="Nusbaum C."/>
            <person name="Birren B."/>
        </authorList>
    </citation>
    <scope>NUCLEOTIDE SEQUENCE [LARGE SCALE GENOMIC DNA]</scope>
    <source>
        <strain evidence="2 3">ATCC 51513</strain>
    </source>
</reference>
<dbReference type="AlphaFoldDB" id="K0Z2R5"/>
<name>K0Z2R5_9CORY</name>
<keyword evidence="1" id="KW-0472">Membrane</keyword>
<comment type="caution">
    <text evidence="2">The sequence shown here is derived from an EMBL/GenBank/DDBJ whole genome shotgun (WGS) entry which is preliminary data.</text>
</comment>
<keyword evidence="3" id="KW-1185">Reference proteome</keyword>
<protein>
    <submittedName>
        <fullName evidence="2">Uncharacterized protein</fullName>
    </submittedName>
</protein>
<keyword evidence="1" id="KW-0812">Transmembrane</keyword>
<gene>
    <name evidence="2" type="ORF">HMPREF9719_01472</name>
</gene>